<dbReference type="InterPro" id="IPR007670">
    <property type="entry name" value="DUF596"/>
</dbReference>
<organism evidence="1 2">
    <name type="scientific">Xenorhabdus japonica</name>
    <dbReference type="NCBI Taxonomy" id="53341"/>
    <lineage>
        <taxon>Bacteria</taxon>
        <taxon>Pseudomonadati</taxon>
        <taxon>Pseudomonadota</taxon>
        <taxon>Gammaproteobacteria</taxon>
        <taxon>Enterobacterales</taxon>
        <taxon>Morganellaceae</taxon>
        <taxon>Xenorhabdus</taxon>
    </lineage>
</organism>
<protein>
    <recommendedName>
        <fullName evidence="3">DUF596 domain-containing protein</fullName>
    </recommendedName>
</protein>
<dbReference type="AlphaFoldDB" id="A0A1I5B0S8"/>
<dbReference type="RefSeq" id="WP_092519204.1">
    <property type="nucleotide sequence ID" value="NZ_CAWRAH010000043.1"/>
</dbReference>
<sequence>MVTDAEYKMVVEHAETQALDGLWAYIAPDMLPSKRVTSGDFSFKERKRLFFWFLEKLLTEGKLRLAKHGKFLEGTTNEQLQSFYSVFPKTEEELIEQFWFFDEACPGGAVWVLEDGSLEWT</sequence>
<dbReference type="SUPFAM" id="SSF160472">
    <property type="entry name" value="NMB0513-like"/>
    <property type="match status" value="1"/>
</dbReference>
<dbReference type="EMBL" id="FOVO01000015">
    <property type="protein sequence ID" value="SFN68313.1"/>
    <property type="molecule type" value="Genomic_DNA"/>
</dbReference>
<evidence type="ECO:0008006" key="3">
    <source>
        <dbReference type="Google" id="ProtNLM"/>
    </source>
</evidence>
<name>A0A1I5B0S8_9GAMM</name>
<dbReference type="Proteomes" id="UP000199011">
    <property type="component" value="Unassembled WGS sequence"/>
</dbReference>
<dbReference type="OrthoDB" id="5678714at2"/>
<evidence type="ECO:0000313" key="1">
    <source>
        <dbReference type="EMBL" id="SFN68313.1"/>
    </source>
</evidence>
<accession>A0A1I5B0S8</accession>
<gene>
    <name evidence="1" type="ORF">SAMN05421579_1152</name>
</gene>
<proteinExistence type="predicted"/>
<reference evidence="2" key="1">
    <citation type="submission" date="2016-10" db="EMBL/GenBank/DDBJ databases">
        <authorList>
            <person name="Varghese N."/>
            <person name="Submissions S."/>
        </authorList>
    </citation>
    <scope>NUCLEOTIDE SEQUENCE [LARGE SCALE GENOMIC DNA]</scope>
    <source>
        <strain evidence="2">DSM 16522</strain>
    </source>
</reference>
<dbReference type="Gene3D" id="1.10.3510.10">
    <property type="entry name" value="NMB0513-like"/>
    <property type="match status" value="1"/>
</dbReference>
<dbReference type="Pfam" id="PF04591">
    <property type="entry name" value="DUF596"/>
    <property type="match status" value="1"/>
</dbReference>
<keyword evidence="2" id="KW-1185">Reference proteome</keyword>
<dbReference type="InterPro" id="IPR023138">
    <property type="entry name" value="NMB0513-like_sf"/>
</dbReference>
<evidence type="ECO:0000313" key="2">
    <source>
        <dbReference type="Proteomes" id="UP000199011"/>
    </source>
</evidence>
<dbReference type="STRING" id="53341.SAMN05421579_1152"/>